<feature type="signal peptide" evidence="1">
    <location>
        <begin position="1"/>
        <end position="29"/>
    </location>
</feature>
<evidence type="ECO:0000313" key="3">
    <source>
        <dbReference type="Proteomes" id="UP000619033"/>
    </source>
</evidence>
<comment type="caution">
    <text evidence="2">The sequence shown here is derived from an EMBL/GenBank/DDBJ whole genome shotgun (WGS) entry which is preliminary data.</text>
</comment>
<dbReference type="InterPro" id="IPR019734">
    <property type="entry name" value="TPR_rpt"/>
</dbReference>
<dbReference type="AlphaFoldDB" id="A0A8J7SQS9"/>
<evidence type="ECO:0000256" key="1">
    <source>
        <dbReference type="SAM" id="SignalP"/>
    </source>
</evidence>
<sequence>MVFMVLRSVKAALATSALALWVLGHPAWADDGNPGAYLAAQAALAQHDFAGAADWYGQSLLADPTNPLLLEGAALSNLSLGRMDEASRLAAAMTTSDKPGLVSFLTQIDAGARKGDFGAVLATVKSDPGAGTLLVGLVTAWSELGQGRMSEALDAFDTLAKTRQLANFALYHKALALASAGDYQSADNILSGKAAGPISMTRRGVVAHLQILSQMERNADALKLLDQAFGTGPDPLADDLRRRLTAGEPLPFDMARNAKDGLAEAFYTLATALNGQAEDAYTLLYSRIATDLRPDNADAVLMTAGLLEQLGQHDLATEAYAKVPADSPIFHIAEMGRADAAYASGRKDAAVEIMQTLARSHPDLLVVQVGLGDILRREERFTEARAAYDAALALVPDPQPNHWAIYFSRGICAERSGDFPATEADMRQALKLNPDQPQVLNYLGYSYVDRGQNLDEALDMIKRAVKAEPESGMIIDSLAWAYFRLGRYADAVEPMEKASLLEPVDPVVTDHLGDVYWKAGRQREAEFQWHRALSFKPTEADAKRIRQKLDIGLDAVMADETAHPVKQEAATNGG</sequence>
<dbReference type="PANTHER" id="PTHR12558">
    <property type="entry name" value="CELL DIVISION CYCLE 16,23,27"/>
    <property type="match status" value="1"/>
</dbReference>
<dbReference type="SUPFAM" id="SSF48452">
    <property type="entry name" value="TPR-like"/>
    <property type="match status" value="2"/>
</dbReference>
<organism evidence="2 3">
    <name type="scientific">Fuscibacter oryzae</name>
    <dbReference type="NCBI Taxonomy" id="2803939"/>
    <lineage>
        <taxon>Bacteria</taxon>
        <taxon>Pseudomonadati</taxon>
        <taxon>Pseudomonadota</taxon>
        <taxon>Alphaproteobacteria</taxon>
        <taxon>Rhodobacterales</taxon>
        <taxon>Paracoccaceae</taxon>
        <taxon>Fuscibacter</taxon>
    </lineage>
</organism>
<dbReference type="Pfam" id="PF13432">
    <property type="entry name" value="TPR_16"/>
    <property type="match status" value="3"/>
</dbReference>
<accession>A0A8J7SQS9</accession>
<dbReference type="Pfam" id="PF13174">
    <property type="entry name" value="TPR_6"/>
    <property type="match status" value="1"/>
</dbReference>
<dbReference type="Proteomes" id="UP000619033">
    <property type="component" value="Unassembled WGS sequence"/>
</dbReference>
<feature type="chain" id="PRO_5035189534" evidence="1">
    <location>
        <begin position="30"/>
        <end position="574"/>
    </location>
</feature>
<protein>
    <submittedName>
        <fullName evidence="2">Tetratricopeptide repeat protein</fullName>
    </submittedName>
</protein>
<proteinExistence type="predicted"/>
<dbReference type="SMART" id="SM00028">
    <property type="entry name" value="TPR"/>
    <property type="match status" value="7"/>
</dbReference>
<dbReference type="EMBL" id="JAESVP010000001">
    <property type="protein sequence ID" value="MBL4927021.1"/>
    <property type="molecule type" value="Genomic_DNA"/>
</dbReference>
<keyword evidence="1" id="KW-0732">Signal</keyword>
<dbReference type="Gene3D" id="1.25.40.10">
    <property type="entry name" value="Tetratricopeptide repeat domain"/>
    <property type="match status" value="4"/>
</dbReference>
<reference evidence="2" key="1">
    <citation type="submission" date="2021-01" db="EMBL/GenBank/DDBJ databases">
        <title>Genome seq and assembly of Tabrizicola sp. KVB23.</title>
        <authorList>
            <person name="Chhetri G."/>
        </authorList>
    </citation>
    <scope>NUCLEOTIDE SEQUENCE</scope>
    <source>
        <strain evidence="2">KVB23</strain>
    </source>
</reference>
<gene>
    <name evidence="2" type="ORF">JI744_02770</name>
</gene>
<keyword evidence="3" id="KW-1185">Reference proteome</keyword>
<name>A0A8J7SQS9_9RHOB</name>
<evidence type="ECO:0000313" key="2">
    <source>
        <dbReference type="EMBL" id="MBL4927021.1"/>
    </source>
</evidence>
<dbReference type="PANTHER" id="PTHR12558:SF13">
    <property type="entry name" value="CELL DIVISION CYCLE PROTEIN 27 HOMOLOG"/>
    <property type="match status" value="1"/>
</dbReference>
<dbReference type="InterPro" id="IPR011990">
    <property type="entry name" value="TPR-like_helical_dom_sf"/>
</dbReference>